<dbReference type="InterPro" id="IPR020846">
    <property type="entry name" value="MFS_dom"/>
</dbReference>
<feature type="transmembrane region" description="Helical" evidence="6">
    <location>
        <begin position="163"/>
        <end position="185"/>
    </location>
</feature>
<accession>A0A069CUI2</accession>
<dbReference type="RefSeq" id="WP_027699170.1">
    <property type="nucleotide sequence ID" value="NZ_DF820490.1"/>
</dbReference>
<comment type="subcellular location">
    <subcellularLocation>
        <location evidence="1">Cell membrane</location>
        <topology evidence="1">Multi-pass membrane protein</topology>
    </subcellularLocation>
</comment>
<feature type="transmembrane region" description="Helical" evidence="6">
    <location>
        <begin position="293"/>
        <end position="314"/>
    </location>
</feature>
<gene>
    <name evidence="8" type="ORF">WOSG25_071210</name>
</gene>
<sequence>MAEKISRKTFWAIVALSLVSFAGIVSETSMNVTFVALMKQFNVTLGLIQWITTFYLFVVACLMTTSSFLKERFTIRQIFFTAVINFVLGGIICALAPNFWILLLGRVFQGIATGLATPALFNLILERIPRSVIGLWMGIASLILSIAPSIGPTFGGLLVDTAGWRWIFIILLVLPVIALFLGIKTIEDTPRQFHQQLSFDALAFVLLAITLFASLMTLNSLEGGKFNLTYVVIFAIGLALFIWRARVSKQKFLNLAIFKNPFFTLSLLAYGLYQFANIGINFVIPNFLQSAQGATSIEAGFALLPGSLIGALNNPMVGRLYDKRGPKLGVYGGNLLWVATLVIMTIFTKSLAFIPMTIAYIFFTLGRNMPFATLNTNTLDNLGSPEEKADANAIFQTTQQFLGAVATTIGSLMLSNAPTSTSGTQWFLLMLLVFGLLNFGYFVLIFKKQPARQL</sequence>
<evidence type="ECO:0000256" key="1">
    <source>
        <dbReference type="ARBA" id="ARBA00004651"/>
    </source>
</evidence>
<name>A0A069CUI2_WEIOS</name>
<feature type="transmembrane region" description="Helical" evidence="6">
    <location>
        <begin position="197"/>
        <end position="216"/>
    </location>
</feature>
<protein>
    <submittedName>
        <fullName evidence="8">Major facilitator superfamily transporter</fullName>
    </submittedName>
</protein>
<feature type="domain" description="Major facilitator superfamily (MFS) profile" evidence="7">
    <location>
        <begin position="12"/>
        <end position="450"/>
    </location>
</feature>
<keyword evidence="2" id="KW-0813">Transport</keyword>
<dbReference type="PANTHER" id="PTHR42718">
    <property type="entry name" value="MAJOR FACILITATOR SUPERFAMILY MULTIDRUG TRANSPORTER MFSC"/>
    <property type="match status" value="1"/>
</dbReference>
<dbReference type="Gene3D" id="1.20.1250.20">
    <property type="entry name" value="MFS general substrate transporter like domains"/>
    <property type="match status" value="1"/>
</dbReference>
<evidence type="ECO:0000256" key="4">
    <source>
        <dbReference type="ARBA" id="ARBA00022989"/>
    </source>
</evidence>
<feature type="transmembrane region" description="Helical" evidence="6">
    <location>
        <begin position="46"/>
        <end position="66"/>
    </location>
</feature>
<dbReference type="InterPro" id="IPR011701">
    <property type="entry name" value="MFS"/>
</dbReference>
<dbReference type="GO" id="GO:0022857">
    <property type="term" value="F:transmembrane transporter activity"/>
    <property type="evidence" value="ECO:0007669"/>
    <property type="project" value="InterPro"/>
</dbReference>
<dbReference type="GO" id="GO:0005886">
    <property type="term" value="C:plasma membrane"/>
    <property type="evidence" value="ECO:0007669"/>
    <property type="project" value="UniProtKB-SubCell"/>
</dbReference>
<feature type="transmembrane region" description="Helical" evidence="6">
    <location>
        <begin position="78"/>
        <end position="101"/>
    </location>
</feature>
<dbReference type="Gene3D" id="1.20.1720.10">
    <property type="entry name" value="Multidrug resistance protein D"/>
    <property type="match status" value="1"/>
</dbReference>
<evidence type="ECO:0000256" key="3">
    <source>
        <dbReference type="ARBA" id="ARBA00022692"/>
    </source>
</evidence>
<dbReference type="STRING" id="1329250.WOSG25_071210"/>
<evidence type="ECO:0000256" key="5">
    <source>
        <dbReference type="ARBA" id="ARBA00023136"/>
    </source>
</evidence>
<feature type="transmembrane region" description="Helical" evidence="6">
    <location>
        <begin position="335"/>
        <end position="363"/>
    </location>
</feature>
<dbReference type="OrthoDB" id="9816041at2"/>
<keyword evidence="4 6" id="KW-1133">Transmembrane helix</keyword>
<keyword evidence="3 6" id="KW-0812">Transmembrane</keyword>
<evidence type="ECO:0000313" key="8">
    <source>
        <dbReference type="EMBL" id="GAK31144.1"/>
    </source>
</evidence>
<evidence type="ECO:0000259" key="7">
    <source>
        <dbReference type="PROSITE" id="PS50850"/>
    </source>
</evidence>
<feature type="transmembrane region" description="Helical" evidence="6">
    <location>
        <begin position="426"/>
        <end position="446"/>
    </location>
</feature>
<dbReference type="Pfam" id="PF07690">
    <property type="entry name" value="MFS_1"/>
    <property type="match status" value="1"/>
</dbReference>
<dbReference type="EMBL" id="DF820490">
    <property type="protein sequence ID" value="GAK31144.1"/>
    <property type="molecule type" value="Genomic_DNA"/>
</dbReference>
<dbReference type="eggNOG" id="COG2814">
    <property type="taxonomic scope" value="Bacteria"/>
</dbReference>
<keyword evidence="9" id="KW-1185">Reference proteome</keyword>
<dbReference type="SUPFAM" id="SSF103473">
    <property type="entry name" value="MFS general substrate transporter"/>
    <property type="match status" value="1"/>
</dbReference>
<feature type="transmembrane region" description="Helical" evidence="6">
    <location>
        <begin position="228"/>
        <end position="245"/>
    </location>
</feature>
<feature type="transmembrane region" description="Helical" evidence="6">
    <location>
        <begin position="132"/>
        <end position="151"/>
    </location>
</feature>
<dbReference type="PANTHER" id="PTHR42718:SF9">
    <property type="entry name" value="MAJOR FACILITATOR SUPERFAMILY MULTIDRUG TRANSPORTER MFSC"/>
    <property type="match status" value="1"/>
</dbReference>
<dbReference type="PROSITE" id="PS50850">
    <property type="entry name" value="MFS"/>
    <property type="match status" value="1"/>
</dbReference>
<dbReference type="Proteomes" id="UP000030643">
    <property type="component" value="Unassembled WGS sequence"/>
</dbReference>
<dbReference type="InterPro" id="IPR036259">
    <property type="entry name" value="MFS_trans_sf"/>
</dbReference>
<evidence type="ECO:0000313" key="9">
    <source>
        <dbReference type="Proteomes" id="UP000030643"/>
    </source>
</evidence>
<evidence type="ECO:0000256" key="6">
    <source>
        <dbReference type="SAM" id="Phobius"/>
    </source>
</evidence>
<feature type="transmembrane region" description="Helical" evidence="6">
    <location>
        <begin position="252"/>
        <end position="273"/>
    </location>
</feature>
<feature type="transmembrane region" description="Helical" evidence="6">
    <location>
        <begin position="107"/>
        <end position="125"/>
    </location>
</feature>
<reference evidence="9" key="1">
    <citation type="journal article" date="2014" name="Genome Announc.">
        <title>Draft genome sequence of Weissella oryzae SG25T, isolated from fermented rice grains.</title>
        <authorList>
            <person name="Tanizawa Y."/>
            <person name="Fujisawa T."/>
            <person name="Mochizuki T."/>
            <person name="Kaminuma E."/>
            <person name="Suzuki Y."/>
            <person name="Nakamura Y."/>
            <person name="Tohno M."/>
        </authorList>
    </citation>
    <scope>NUCLEOTIDE SEQUENCE [LARGE SCALE GENOMIC DNA]</scope>
    <source>
        <strain evidence="9">DSM 25784 / JCM 18191 / LMG 30913 / SG25</strain>
    </source>
</reference>
<organism evidence="8 9">
    <name type="scientific">Weissella oryzae (strain DSM 25784 / JCM 18191 / LMG 30913 / SG25)</name>
    <dbReference type="NCBI Taxonomy" id="1329250"/>
    <lineage>
        <taxon>Bacteria</taxon>
        <taxon>Bacillati</taxon>
        <taxon>Bacillota</taxon>
        <taxon>Bacilli</taxon>
        <taxon>Lactobacillales</taxon>
        <taxon>Lactobacillaceae</taxon>
        <taxon>Weissella</taxon>
    </lineage>
</organism>
<dbReference type="AlphaFoldDB" id="A0A069CUI2"/>
<keyword evidence="5 6" id="KW-0472">Membrane</keyword>
<evidence type="ECO:0000256" key="2">
    <source>
        <dbReference type="ARBA" id="ARBA00022448"/>
    </source>
</evidence>
<proteinExistence type="predicted"/>